<protein>
    <submittedName>
        <fullName evidence="1">Uncharacterized protein</fullName>
    </submittedName>
</protein>
<evidence type="ECO:0000313" key="2">
    <source>
        <dbReference type="Proteomes" id="UP000198844"/>
    </source>
</evidence>
<organism evidence="1 2">
    <name type="scientific">Paraburkholderia aspalathi</name>
    <dbReference type="NCBI Taxonomy" id="1324617"/>
    <lineage>
        <taxon>Bacteria</taxon>
        <taxon>Pseudomonadati</taxon>
        <taxon>Pseudomonadota</taxon>
        <taxon>Betaproteobacteria</taxon>
        <taxon>Burkholderiales</taxon>
        <taxon>Burkholderiaceae</taxon>
        <taxon>Paraburkholderia</taxon>
    </lineage>
</organism>
<accession>A0A1I7EFR5</accession>
<proteinExistence type="predicted"/>
<sequence length="84" mass="8928">MSKTIHIEVPGLDARTAHRLAIATLTHYGFACSGGATTKQSRGTARVKIVARHCSNDHEGAARLAACALPTGTRVGIDHRNPFH</sequence>
<dbReference type="Proteomes" id="UP000198844">
    <property type="component" value="Unassembled WGS sequence"/>
</dbReference>
<dbReference type="AlphaFoldDB" id="A0A1I7EFR5"/>
<reference evidence="1 2" key="1">
    <citation type="submission" date="2016-10" db="EMBL/GenBank/DDBJ databases">
        <authorList>
            <person name="de Groot N.N."/>
        </authorList>
    </citation>
    <scope>NUCLEOTIDE SEQUENCE [LARGE SCALE GENOMIC DNA]</scope>
    <source>
        <strain evidence="1 2">LMG 27731</strain>
    </source>
</reference>
<gene>
    <name evidence="1" type="ORF">SAMN05192563_10198</name>
</gene>
<dbReference type="EMBL" id="FPBH01000019">
    <property type="protein sequence ID" value="SFU22715.1"/>
    <property type="molecule type" value="Genomic_DNA"/>
</dbReference>
<evidence type="ECO:0000313" key="1">
    <source>
        <dbReference type="EMBL" id="SFU22715.1"/>
    </source>
</evidence>
<name>A0A1I7EFR5_9BURK</name>